<accession>A0AA42QS05</accession>
<dbReference type="RefSeq" id="WP_279746952.1">
    <property type="nucleotide sequence ID" value="NZ_JAOCIL010000001.1"/>
</dbReference>
<dbReference type="EMBL" id="JAOCIL010000001">
    <property type="protein sequence ID" value="MDH1439349.1"/>
    <property type="molecule type" value="Genomic_DNA"/>
</dbReference>
<dbReference type="AlphaFoldDB" id="A0AA42QS05"/>
<evidence type="ECO:0000313" key="2">
    <source>
        <dbReference type="Proteomes" id="UP001161567"/>
    </source>
</evidence>
<sequence>MLDFYLPCRNQFIQVLTNNEIKEWEAKEFWSYFTPQKGCSMPPLRQQMYTGLKILHRNGYLEAKYSPLNRRLFLYSETSKLKLFREKILINDYENIFKKEIEILNINLEKIDKMEILIDELSITYPGLKDRLLFARNEIKSNRISQEMKLQTFNDLLRILF</sequence>
<dbReference type="Proteomes" id="UP001161567">
    <property type="component" value="Unassembled WGS sequence"/>
</dbReference>
<comment type="caution">
    <text evidence="1">The sequence shown here is derived from an EMBL/GenBank/DDBJ whole genome shotgun (WGS) entry which is preliminary data.</text>
</comment>
<proteinExistence type="predicted"/>
<evidence type="ECO:0000313" key="1">
    <source>
        <dbReference type="EMBL" id="MDH1439349.1"/>
    </source>
</evidence>
<reference evidence="1" key="1">
    <citation type="submission" date="2022-09" db="EMBL/GenBank/DDBJ databases">
        <title>Intensive care unit water sources are persistently colonized with multi-drug resistant bacteria and are the site of extensive horizontal gene transfer of antibiotic resistance genes.</title>
        <authorList>
            <person name="Diorio-Toth L."/>
        </authorList>
    </citation>
    <scope>NUCLEOTIDE SEQUENCE</scope>
    <source>
        <strain evidence="1">GD03725</strain>
    </source>
</reference>
<protein>
    <submittedName>
        <fullName evidence="1">Uncharacterized protein</fullName>
    </submittedName>
</protein>
<gene>
    <name evidence="1" type="ORF">N5I27_13570</name>
</gene>
<name>A0AA42QS05_ACIJO</name>
<organism evidence="1 2">
    <name type="scientific">Acinetobacter johnsonii</name>
    <dbReference type="NCBI Taxonomy" id="40214"/>
    <lineage>
        <taxon>Bacteria</taxon>
        <taxon>Pseudomonadati</taxon>
        <taxon>Pseudomonadota</taxon>
        <taxon>Gammaproteobacteria</taxon>
        <taxon>Moraxellales</taxon>
        <taxon>Moraxellaceae</taxon>
        <taxon>Acinetobacter</taxon>
    </lineage>
</organism>